<evidence type="ECO:0000256" key="1">
    <source>
        <dbReference type="SAM" id="MobiDB-lite"/>
    </source>
</evidence>
<gene>
    <name evidence="2" type="ORF">TorRG33x02_261210</name>
</gene>
<dbReference type="InParanoid" id="A0A2P5D6A3"/>
<feature type="region of interest" description="Disordered" evidence="1">
    <location>
        <begin position="1"/>
        <end position="31"/>
    </location>
</feature>
<keyword evidence="3" id="KW-1185">Reference proteome</keyword>
<evidence type="ECO:0000313" key="2">
    <source>
        <dbReference type="EMBL" id="PON68839.1"/>
    </source>
</evidence>
<dbReference type="EMBL" id="JXTC01000292">
    <property type="protein sequence ID" value="PON68839.1"/>
    <property type="molecule type" value="Genomic_DNA"/>
</dbReference>
<organism evidence="2 3">
    <name type="scientific">Trema orientale</name>
    <name type="common">Charcoal tree</name>
    <name type="synonym">Celtis orientalis</name>
    <dbReference type="NCBI Taxonomy" id="63057"/>
    <lineage>
        <taxon>Eukaryota</taxon>
        <taxon>Viridiplantae</taxon>
        <taxon>Streptophyta</taxon>
        <taxon>Embryophyta</taxon>
        <taxon>Tracheophyta</taxon>
        <taxon>Spermatophyta</taxon>
        <taxon>Magnoliopsida</taxon>
        <taxon>eudicotyledons</taxon>
        <taxon>Gunneridae</taxon>
        <taxon>Pentapetalae</taxon>
        <taxon>rosids</taxon>
        <taxon>fabids</taxon>
        <taxon>Rosales</taxon>
        <taxon>Cannabaceae</taxon>
        <taxon>Trema</taxon>
    </lineage>
</organism>
<evidence type="ECO:0000313" key="3">
    <source>
        <dbReference type="Proteomes" id="UP000237000"/>
    </source>
</evidence>
<dbReference type="Proteomes" id="UP000237000">
    <property type="component" value="Unassembled WGS sequence"/>
</dbReference>
<sequence length="72" mass="8472">MTGHMYEAKRGKRKRDQHKEKRQISEMDSGEALSKSLRCNFMEVLVLEFLVMGLQLFSNERGRLFTVLYGFV</sequence>
<dbReference type="OrthoDB" id="10427734at2759"/>
<proteinExistence type="predicted"/>
<reference evidence="3" key="1">
    <citation type="submission" date="2016-06" db="EMBL/GenBank/DDBJ databases">
        <title>Parallel loss of symbiosis genes in relatives of nitrogen-fixing non-legume Parasponia.</title>
        <authorList>
            <person name="Van Velzen R."/>
            <person name="Holmer R."/>
            <person name="Bu F."/>
            <person name="Rutten L."/>
            <person name="Van Zeijl A."/>
            <person name="Liu W."/>
            <person name="Santuari L."/>
            <person name="Cao Q."/>
            <person name="Sharma T."/>
            <person name="Shen D."/>
            <person name="Roswanjaya Y."/>
            <person name="Wardhani T."/>
            <person name="Kalhor M.S."/>
            <person name="Jansen J."/>
            <person name="Van den Hoogen J."/>
            <person name="Gungor B."/>
            <person name="Hartog M."/>
            <person name="Hontelez J."/>
            <person name="Verver J."/>
            <person name="Yang W.-C."/>
            <person name="Schijlen E."/>
            <person name="Repin R."/>
            <person name="Schilthuizen M."/>
            <person name="Schranz E."/>
            <person name="Heidstra R."/>
            <person name="Miyata K."/>
            <person name="Fedorova E."/>
            <person name="Kohlen W."/>
            <person name="Bisseling T."/>
            <person name="Smit S."/>
            <person name="Geurts R."/>
        </authorList>
    </citation>
    <scope>NUCLEOTIDE SEQUENCE [LARGE SCALE GENOMIC DNA]</scope>
    <source>
        <strain evidence="3">cv. RG33-2</strain>
    </source>
</reference>
<protein>
    <submittedName>
        <fullName evidence="2">Uncharacterized protein</fullName>
    </submittedName>
</protein>
<comment type="caution">
    <text evidence="2">The sequence shown here is derived from an EMBL/GenBank/DDBJ whole genome shotgun (WGS) entry which is preliminary data.</text>
</comment>
<accession>A0A2P5D6A3</accession>
<dbReference type="AlphaFoldDB" id="A0A2P5D6A3"/>
<name>A0A2P5D6A3_TREOI</name>